<sequence>MGIRMLGLILLLRFVSGLMNATVDGIDSNLSSGGPLRSTVKEKENLLHNDEQYNDDLDGGFSSLDGMLQWAISHSDPAKLKETAEVRQQLSASELNKRQMELKELMEEMKVPSDAELMKIAISELNNSSITLEDRLRALQELNVLVEPIDNANDFNKLGGLVYVTRELYHPDPSIRTTAAWILGKVSQNNLVVQQQVLELGALSMLMKMVKSNFMEEANKALYAVSALMRNNLAGQELFSTEHGDLMLQNILRNSSIDIRLQKKALILLADLAQCQLQNAHRTELPFLSDRDLLKSVVDLIAASTDLDLQDKALVAIKSLLQLRTTEALVLKDFCALGDALNKMRQLLLNVMADEFQRDYVIDVESLRSEVEYIFQGKLLEQ</sequence>
<evidence type="ECO:0000259" key="2">
    <source>
        <dbReference type="Pfam" id="PF08609"/>
    </source>
</evidence>
<dbReference type="Proteomes" id="UP001293593">
    <property type="component" value="Unassembled WGS sequence"/>
</dbReference>
<comment type="caution">
    <text evidence="3">The sequence shown here is derived from an EMBL/GenBank/DDBJ whole genome shotgun (WGS) entry which is preliminary data.</text>
</comment>
<feature type="domain" description="Nucleotide exchange factor Fes1" evidence="2">
    <location>
        <begin position="64"/>
        <end position="154"/>
    </location>
</feature>
<feature type="chain" id="PRO_5042032721" description="Nucleotide exchange factor Fes1 domain-containing protein" evidence="1">
    <location>
        <begin position="18"/>
        <end position="382"/>
    </location>
</feature>
<dbReference type="Gene3D" id="1.25.10.10">
    <property type="entry name" value="Leucine-rich Repeat Variant"/>
    <property type="match status" value="1"/>
</dbReference>
<reference evidence="3" key="1">
    <citation type="submission" date="2023-10" db="EMBL/GenBank/DDBJ databases">
        <title>Chromosome-level genome of the transformable northern wattle, Acacia crassicarpa.</title>
        <authorList>
            <person name="Massaro I."/>
            <person name="Sinha N.R."/>
            <person name="Poethig S."/>
            <person name="Leichty A.R."/>
        </authorList>
    </citation>
    <scope>NUCLEOTIDE SEQUENCE</scope>
    <source>
        <strain evidence="3">Acra3RX</strain>
        <tissue evidence="3">Leaf</tissue>
    </source>
</reference>
<dbReference type="InterPro" id="IPR013918">
    <property type="entry name" value="Nucleotide_exch_fac_Fes1"/>
</dbReference>
<organism evidence="3 4">
    <name type="scientific">Acacia crassicarpa</name>
    <name type="common">northern wattle</name>
    <dbReference type="NCBI Taxonomy" id="499986"/>
    <lineage>
        <taxon>Eukaryota</taxon>
        <taxon>Viridiplantae</taxon>
        <taxon>Streptophyta</taxon>
        <taxon>Embryophyta</taxon>
        <taxon>Tracheophyta</taxon>
        <taxon>Spermatophyta</taxon>
        <taxon>Magnoliopsida</taxon>
        <taxon>eudicotyledons</taxon>
        <taxon>Gunneridae</taxon>
        <taxon>Pentapetalae</taxon>
        <taxon>rosids</taxon>
        <taxon>fabids</taxon>
        <taxon>Fabales</taxon>
        <taxon>Fabaceae</taxon>
        <taxon>Caesalpinioideae</taxon>
        <taxon>mimosoid clade</taxon>
        <taxon>Acacieae</taxon>
        <taxon>Acacia</taxon>
    </lineage>
</organism>
<dbReference type="EMBL" id="JAWXYG010000016">
    <property type="protein sequence ID" value="KAK4253443.1"/>
    <property type="molecule type" value="Genomic_DNA"/>
</dbReference>
<protein>
    <recommendedName>
        <fullName evidence="2">Nucleotide exchange factor Fes1 domain-containing protein</fullName>
    </recommendedName>
</protein>
<gene>
    <name evidence="3" type="ORF">QN277_010745</name>
</gene>
<evidence type="ECO:0000313" key="3">
    <source>
        <dbReference type="EMBL" id="KAK4253443.1"/>
    </source>
</evidence>
<dbReference type="Pfam" id="PF08609">
    <property type="entry name" value="Fes1"/>
    <property type="match status" value="1"/>
</dbReference>
<keyword evidence="1" id="KW-0732">Signal</keyword>
<dbReference type="InterPro" id="IPR050693">
    <property type="entry name" value="Hsp70_NEF-Inhibitors"/>
</dbReference>
<name>A0AAE1IN74_9FABA</name>
<keyword evidence="4" id="KW-1185">Reference proteome</keyword>
<dbReference type="InterPro" id="IPR016024">
    <property type="entry name" value="ARM-type_fold"/>
</dbReference>
<dbReference type="InterPro" id="IPR011989">
    <property type="entry name" value="ARM-like"/>
</dbReference>
<dbReference type="AlphaFoldDB" id="A0AAE1IN74"/>
<dbReference type="GO" id="GO:0000774">
    <property type="term" value="F:adenyl-nucleotide exchange factor activity"/>
    <property type="evidence" value="ECO:0007669"/>
    <property type="project" value="TreeGrafter"/>
</dbReference>
<dbReference type="PANTHER" id="PTHR19316:SF32">
    <property type="entry name" value="ARM REPEAT SUPERFAMILY PROTEIN"/>
    <property type="match status" value="1"/>
</dbReference>
<dbReference type="GO" id="GO:0005783">
    <property type="term" value="C:endoplasmic reticulum"/>
    <property type="evidence" value="ECO:0007669"/>
    <property type="project" value="TreeGrafter"/>
</dbReference>
<proteinExistence type="predicted"/>
<accession>A0AAE1IN74</accession>
<evidence type="ECO:0000256" key="1">
    <source>
        <dbReference type="SAM" id="SignalP"/>
    </source>
</evidence>
<feature type="signal peptide" evidence="1">
    <location>
        <begin position="1"/>
        <end position="17"/>
    </location>
</feature>
<dbReference type="PANTHER" id="PTHR19316">
    <property type="entry name" value="PROTEIN FOLDING REGULATOR"/>
    <property type="match status" value="1"/>
</dbReference>
<evidence type="ECO:0000313" key="4">
    <source>
        <dbReference type="Proteomes" id="UP001293593"/>
    </source>
</evidence>
<dbReference type="SUPFAM" id="SSF48371">
    <property type="entry name" value="ARM repeat"/>
    <property type="match status" value="1"/>
</dbReference>